<evidence type="ECO:0000256" key="1">
    <source>
        <dbReference type="ARBA" id="ARBA00004370"/>
    </source>
</evidence>
<dbReference type="Proteomes" id="UP001595617">
    <property type="component" value="Unassembled WGS sequence"/>
</dbReference>
<comment type="caution">
    <text evidence="8">The sequence shown here is derived from an EMBL/GenBank/DDBJ whole genome shotgun (WGS) entry which is preliminary data.</text>
</comment>
<dbReference type="PROSITE" id="PS50111">
    <property type="entry name" value="CHEMOTAXIS_TRANSDUC_2"/>
    <property type="match status" value="1"/>
</dbReference>
<keyword evidence="2 4" id="KW-0807">Transducer</keyword>
<dbReference type="SMART" id="SM00283">
    <property type="entry name" value="MA"/>
    <property type="match status" value="1"/>
</dbReference>
<dbReference type="PANTHER" id="PTHR32089:SF112">
    <property type="entry name" value="LYSOZYME-LIKE PROTEIN-RELATED"/>
    <property type="match status" value="1"/>
</dbReference>
<dbReference type="RefSeq" id="WP_380698089.1">
    <property type="nucleotide sequence ID" value="NZ_JBHRYR010000005.1"/>
</dbReference>
<name>A0ABV8A161_9GAMM</name>
<dbReference type="EMBL" id="JBHRYR010000005">
    <property type="protein sequence ID" value="MFC3854119.1"/>
    <property type="molecule type" value="Genomic_DNA"/>
</dbReference>
<evidence type="ECO:0000256" key="2">
    <source>
        <dbReference type="ARBA" id="ARBA00023224"/>
    </source>
</evidence>
<dbReference type="InterPro" id="IPR003660">
    <property type="entry name" value="HAMP_dom"/>
</dbReference>
<sequence length="508" mass="54297">MTILGKMRALLIAQILAIVLTAVIALIGLNLSKALAGYFPQTLIPGTVAVKNLNITALNFYLEAQAGRTTTALESDGDRWLNTLNGVIDAGSGVPAVIAAQQNVNRDWRALRSSTEADLNANFTRFQTSMSSVDDILDDLVATGSGRILDTIDRVQSLMLVIISVIILITGTATVFIGRTAAQAINNLITPIRSLISRDLTTHFHVNGKHEFARLASDLNSMTLSLAQAFGTVRDGVDGLKVISERFATSSVQASHNMQNQLLETDQVATAINELSASAGEVAQRALSVSQITQGVAVQAQTSGERVQNSAKKSEQVSQYMSDTQEKINSLASLTTEISGALSVISTIAEQTNLLALNAAIEAARAGEQGRGFAVVADEVRTLATRSAESTKQISGVIERLGHAAQAALTSAEQASSLAQDNRATSTEVSAEITRMVEQVQELSELITQIAENAREQESVTESISGHVTHINDLAKENAEFGEMIQRDVVTIQDTVQETQTLVRQFKL</sequence>
<accession>A0ABV8A161</accession>
<protein>
    <submittedName>
        <fullName evidence="8">Methyl-accepting chemotaxis protein</fullName>
    </submittedName>
</protein>
<evidence type="ECO:0000313" key="8">
    <source>
        <dbReference type="EMBL" id="MFC3854119.1"/>
    </source>
</evidence>
<evidence type="ECO:0000313" key="9">
    <source>
        <dbReference type="Proteomes" id="UP001595617"/>
    </source>
</evidence>
<comment type="subcellular location">
    <subcellularLocation>
        <location evidence="1">Membrane</location>
    </subcellularLocation>
</comment>
<reference evidence="9" key="1">
    <citation type="journal article" date="2019" name="Int. J. Syst. Evol. Microbiol.">
        <title>The Global Catalogue of Microorganisms (GCM) 10K type strain sequencing project: providing services to taxonomists for standard genome sequencing and annotation.</title>
        <authorList>
            <consortium name="The Broad Institute Genomics Platform"/>
            <consortium name="The Broad Institute Genome Sequencing Center for Infectious Disease"/>
            <person name="Wu L."/>
            <person name="Ma J."/>
        </authorList>
    </citation>
    <scope>NUCLEOTIDE SEQUENCE [LARGE SCALE GENOMIC DNA]</scope>
    <source>
        <strain evidence="9">IBRC 10765</strain>
    </source>
</reference>
<keyword evidence="5" id="KW-0472">Membrane</keyword>
<dbReference type="PANTHER" id="PTHR32089">
    <property type="entry name" value="METHYL-ACCEPTING CHEMOTAXIS PROTEIN MCPB"/>
    <property type="match status" value="1"/>
</dbReference>
<dbReference type="SUPFAM" id="SSF58104">
    <property type="entry name" value="Methyl-accepting chemotaxis protein (MCP) signaling domain"/>
    <property type="match status" value="1"/>
</dbReference>
<feature type="domain" description="HAMP" evidence="7">
    <location>
        <begin position="179"/>
        <end position="231"/>
    </location>
</feature>
<organism evidence="8 9">
    <name type="scientific">Saccharospirillum mangrovi</name>
    <dbReference type="NCBI Taxonomy" id="2161747"/>
    <lineage>
        <taxon>Bacteria</taxon>
        <taxon>Pseudomonadati</taxon>
        <taxon>Pseudomonadota</taxon>
        <taxon>Gammaproteobacteria</taxon>
        <taxon>Oceanospirillales</taxon>
        <taxon>Saccharospirillaceae</taxon>
        <taxon>Saccharospirillum</taxon>
    </lineage>
</organism>
<evidence type="ECO:0000256" key="5">
    <source>
        <dbReference type="SAM" id="Phobius"/>
    </source>
</evidence>
<keyword evidence="5" id="KW-0812">Transmembrane</keyword>
<gene>
    <name evidence="8" type="ORF">ACFOOG_14850</name>
</gene>
<proteinExistence type="inferred from homology"/>
<evidence type="ECO:0000259" key="7">
    <source>
        <dbReference type="PROSITE" id="PS50885"/>
    </source>
</evidence>
<evidence type="ECO:0000256" key="4">
    <source>
        <dbReference type="PROSITE-ProRule" id="PRU00284"/>
    </source>
</evidence>
<feature type="transmembrane region" description="Helical" evidence="5">
    <location>
        <begin position="158"/>
        <end position="178"/>
    </location>
</feature>
<evidence type="ECO:0000256" key="3">
    <source>
        <dbReference type="ARBA" id="ARBA00029447"/>
    </source>
</evidence>
<comment type="similarity">
    <text evidence="3">Belongs to the methyl-accepting chemotaxis (MCP) protein family.</text>
</comment>
<dbReference type="PROSITE" id="PS50885">
    <property type="entry name" value="HAMP"/>
    <property type="match status" value="1"/>
</dbReference>
<keyword evidence="5" id="KW-1133">Transmembrane helix</keyword>
<keyword evidence="9" id="KW-1185">Reference proteome</keyword>
<dbReference type="InterPro" id="IPR004089">
    <property type="entry name" value="MCPsignal_dom"/>
</dbReference>
<dbReference type="Pfam" id="PF00015">
    <property type="entry name" value="MCPsignal"/>
    <property type="match status" value="1"/>
</dbReference>
<evidence type="ECO:0000259" key="6">
    <source>
        <dbReference type="PROSITE" id="PS50111"/>
    </source>
</evidence>
<feature type="domain" description="Methyl-accepting transducer" evidence="6">
    <location>
        <begin position="236"/>
        <end position="472"/>
    </location>
</feature>
<dbReference type="Gene3D" id="1.10.287.950">
    <property type="entry name" value="Methyl-accepting chemotaxis protein"/>
    <property type="match status" value="1"/>
</dbReference>